<evidence type="ECO:0000313" key="2">
    <source>
        <dbReference type="EMBL" id="CAD8931497.1"/>
    </source>
</evidence>
<dbReference type="AlphaFoldDB" id="A0A7S1CZ75"/>
<feature type="compositionally biased region" description="Polar residues" evidence="1">
    <location>
        <begin position="199"/>
        <end position="215"/>
    </location>
</feature>
<reference evidence="2" key="1">
    <citation type="submission" date="2021-01" db="EMBL/GenBank/DDBJ databases">
        <authorList>
            <person name="Corre E."/>
            <person name="Pelletier E."/>
            <person name="Niang G."/>
            <person name="Scheremetjew M."/>
            <person name="Finn R."/>
            <person name="Kale V."/>
            <person name="Holt S."/>
            <person name="Cochrane G."/>
            <person name="Meng A."/>
            <person name="Brown T."/>
            <person name="Cohen L."/>
        </authorList>
    </citation>
    <scope>NUCLEOTIDE SEQUENCE</scope>
    <source>
        <strain evidence="2">ECT3854</strain>
    </source>
</reference>
<sequence>MLESGEAAQLFTASFGNVPNVERMADWIATKWAPAVLRTFDLSTIRIGERPVFAARAGPGQVKVVWQMLDDDFSSVTVGQMMIKITETELVATRAPGDASKGYGEISRKPLQGESVLVRRLADAASQAVEKGLAERKKVEVEEPVVVTPPKPATPVETVSAVDTPPARSLDSGPRQAGARRSARRARGTRKEATESKPKSIQSEGIDTSSADSFQ</sequence>
<evidence type="ECO:0000256" key="1">
    <source>
        <dbReference type="SAM" id="MobiDB-lite"/>
    </source>
</evidence>
<dbReference type="EMBL" id="HBFW01003865">
    <property type="protein sequence ID" value="CAD8931497.1"/>
    <property type="molecule type" value="Transcribed_RNA"/>
</dbReference>
<proteinExistence type="predicted"/>
<organism evidence="2">
    <name type="scientific">Cyclophora tenuis</name>
    <name type="common">Marine diatom</name>
    <dbReference type="NCBI Taxonomy" id="216820"/>
    <lineage>
        <taxon>Eukaryota</taxon>
        <taxon>Sar</taxon>
        <taxon>Stramenopiles</taxon>
        <taxon>Ochrophyta</taxon>
        <taxon>Bacillariophyta</taxon>
        <taxon>Fragilariophyceae</taxon>
        <taxon>Fragilariophycidae</taxon>
        <taxon>Cyclophorales</taxon>
        <taxon>Cyclophoraceae</taxon>
        <taxon>Cyclophora</taxon>
    </lineage>
</organism>
<feature type="region of interest" description="Disordered" evidence="1">
    <location>
        <begin position="145"/>
        <end position="215"/>
    </location>
</feature>
<gene>
    <name evidence="2" type="ORF">CTEN0397_LOCUS2519</name>
</gene>
<protein>
    <submittedName>
        <fullName evidence="2">Uncharacterized protein</fullName>
    </submittedName>
</protein>
<feature type="compositionally biased region" description="Basic and acidic residues" evidence="1">
    <location>
        <begin position="189"/>
        <end position="198"/>
    </location>
</feature>
<accession>A0A7S1CZ75</accession>
<name>A0A7S1CZ75_CYCTE</name>